<protein>
    <submittedName>
        <fullName evidence="1">Uncharacterized protein</fullName>
    </submittedName>
</protein>
<keyword evidence="2" id="KW-1185">Reference proteome</keyword>
<name>A0ACC2AU26_DIPCM</name>
<comment type="caution">
    <text evidence="1">The sequence shown here is derived from an EMBL/GenBank/DDBJ whole genome shotgun (WGS) entry which is preliminary data.</text>
</comment>
<organism evidence="1 2">
    <name type="scientific">Diphasiastrum complanatum</name>
    <name type="common">Issler's clubmoss</name>
    <name type="synonym">Lycopodium complanatum</name>
    <dbReference type="NCBI Taxonomy" id="34168"/>
    <lineage>
        <taxon>Eukaryota</taxon>
        <taxon>Viridiplantae</taxon>
        <taxon>Streptophyta</taxon>
        <taxon>Embryophyta</taxon>
        <taxon>Tracheophyta</taxon>
        <taxon>Lycopodiopsida</taxon>
        <taxon>Lycopodiales</taxon>
        <taxon>Lycopodiaceae</taxon>
        <taxon>Lycopodioideae</taxon>
        <taxon>Diphasiastrum</taxon>
    </lineage>
</organism>
<proteinExistence type="predicted"/>
<dbReference type="EMBL" id="CM055110">
    <property type="protein sequence ID" value="KAJ7521021.1"/>
    <property type="molecule type" value="Genomic_DNA"/>
</dbReference>
<accession>A0ACC2AU26</accession>
<dbReference type="Proteomes" id="UP001162992">
    <property type="component" value="Chromosome 19"/>
</dbReference>
<sequence>MGYCATPIVIAISCFALLLEHAYSSRASAFSKWTNVVELVDSNDNDTEAHHVGGGVLKIQGFGNSVRSKPALYVFGDSIVDSGNNNYLNTISRADYLPYGKDFDTHQPTGRFSNGRLVPDFLAAYMGITFPSPYLASNTNIQQGANFGSAGSGILDSTGSALGSIMPFSQQVQYFQDMKQRLQHNIGEARANELISNAIIYISNAHNDIANNYYLPNSMAQQEGLSIEQFENLLISDLSKHIEVLHNEGARKFVIEALLPLGCAPAFSRISSSCAENLVEAASKYNNLLRALLAKQRRTFIDAHFLLANSFDPFYAIAQNPQYYGFVTSTEPCCNTQGVLGASVACPRGASTCQNDSEYVFWDMLHPTSKIYSILASKYWSGTPSNISPINIRQLVSL</sequence>
<reference evidence="2" key="1">
    <citation type="journal article" date="2024" name="Proc. Natl. Acad. Sci. U.S.A.">
        <title>Extraordinary preservation of gene collinearity over three hundred million years revealed in homosporous lycophytes.</title>
        <authorList>
            <person name="Li C."/>
            <person name="Wickell D."/>
            <person name="Kuo L.Y."/>
            <person name="Chen X."/>
            <person name="Nie B."/>
            <person name="Liao X."/>
            <person name="Peng D."/>
            <person name="Ji J."/>
            <person name="Jenkins J."/>
            <person name="Williams M."/>
            <person name="Shu S."/>
            <person name="Plott C."/>
            <person name="Barry K."/>
            <person name="Rajasekar S."/>
            <person name="Grimwood J."/>
            <person name="Han X."/>
            <person name="Sun S."/>
            <person name="Hou Z."/>
            <person name="He W."/>
            <person name="Dai G."/>
            <person name="Sun C."/>
            <person name="Schmutz J."/>
            <person name="Leebens-Mack J.H."/>
            <person name="Li F.W."/>
            <person name="Wang L."/>
        </authorList>
    </citation>
    <scope>NUCLEOTIDE SEQUENCE [LARGE SCALE GENOMIC DNA]</scope>
    <source>
        <strain evidence="2">cv. PW_Plant_1</strain>
    </source>
</reference>
<gene>
    <name evidence="1" type="ORF">O6H91_19G034400</name>
</gene>
<evidence type="ECO:0000313" key="1">
    <source>
        <dbReference type="EMBL" id="KAJ7521021.1"/>
    </source>
</evidence>
<evidence type="ECO:0000313" key="2">
    <source>
        <dbReference type="Proteomes" id="UP001162992"/>
    </source>
</evidence>